<dbReference type="EMBL" id="LFJV01000118">
    <property type="protein sequence ID" value="KMM31117.1"/>
    <property type="molecule type" value="Genomic_DNA"/>
</dbReference>
<gene>
    <name evidence="1" type="ORF">ACM15_24230</name>
</gene>
<reference evidence="1 2" key="1">
    <citation type="submission" date="2015-06" db="EMBL/GenBank/DDBJ databases">
        <title>Draft Genome Sequence of Parabacteroides goldsteinii with Putative Novel Metallo-Beta-Lactamases Isolated from a Blood Culture from a Human Patient.</title>
        <authorList>
            <person name="Krogh T.J."/>
            <person name="Agergaard C.N."/>
            <person name="Moller-Jensen J."/>
            <person name="Justesen U.S."/>
        </authorList>
    </citation>
    <scope>NUCLEOTIDE SEQUENCE [LARGE SCALE GENOMIC DNA]</scope>
    <source>
        <strain evidence="1 2">910340</strain>
    </source>
</reference>
<evidence type="ECO:0000313" key="2">
    <source>
        <dbReference type="Proteomes" id="UP000036166"/>
    </source>
</evidence>
<dbReference type="RefSeq" id="WP_048317725.1">
    <property type="nucleotide sequence ID" value="NZ_AP031410.1"/>
</dbReference>
<dbReference type="AlphaFoldDB" id="A0A0J6F8S3"/>
<dbReference type="Proteomes" id="UP000036166">
    <property type="component" value="Unassembled WGS sequence"/>
</dbReference>
<comment type="caution">
    <text evidence="1">The sequence shown here is derived from an EMBL/GenBank/DDBJ whole genome shotgun (WGS) entry which is preliminary data.</text>
</comment>
<dbReference type="GeneID" id="69980877"/>
<proteinExistence type="predicted"/>
<sequence length="85" mass="9887">MKTTEIQLERTQIEDGLRRLKSVESLKKVRQYLQTLLHQETLEMKKCPGSCSVEELNVILDKAEAAFERGEYVTNEEAMTIIKSW</sequence>
<dbReference type="PATRIC" id="fig|328812.4.peg.663"/>
<protein>
    <submittedName>
        <fullName evidence="1">Uncharacterized protein</fullName>
    </submittedName>
</protein>
<organism evidence="1 2">
    <name type="scientific">Parabacteroides goldsteinii</name>
    <dbReference type="NCBI Taxonomy" id="328812"/>
    <lineage>
        <taxon>Bacteria</taxon>
        <taxon>Pseudomonadati</taxon>
        <taxon>Bacteroidota</taxon>
        <taxon>Bacteroidia</taxon>
        <taxon>Bacteroidales</taxon>
        <taxon>Tannerellaceae</taxon>
        <taxon>Parabacteroides</taxon>
    </lineage>
</organism>
<evidence type="ECO:0000313" key="1">
    <source>
        <dbReference type="EMBL" id="KMM31117.1"/>
    </source>
</evidence>
<name>A0A0J6F8S3_9BACT</name>
<accession>A0A0J6F8S3</accession>